<dbReference type="InterPro" id="IPR051397">
    <property type="entry name" value="Zn-ADH-like_protein"/>
</dbReference>
<dbReference type="SUPFAM" id="SSF50129">
    <property type="entry name" value="GroES-like"/>
    <property type="match status" value="1"/>
</dbReference>
<dbReference type="Gene3D" id="3.90.180.10">
    <property type="entry name" value="Medium-chain alcohol dehydrogenases, catalytic domain"/>
    <property type="match status" value="1"/>
</dbReference>
<evidence type="ECO:0000313" key="3">
    <source>
        <dbReference type="Proteomes" id="UP000584642"/>
    </source>
</evidence>
<comment type="caution">
    <text evidence="2">The sequence shown here is derived from an EMBL/GenBank/DDBJ whole genome shotgun (WGS) entry which is preliminary data.</text>
</comment>
<dbReference type="PANTHER" id="PTHR43677">
    <property type="entry name" value="SHORT-CHAIN DEHYDROGENASE/REDUCTASE"/>
    <property type="match status" value="1"/>
</dbReference>
<dbReference type="RefSeq" id="WP_180285747.1">
    <property type="nucleotide sequence ID" value="NZ_JABFDB010000033.1"/>
</dbReference>
<evidence type="ECO:0000259" key="1">
    <source>
        <dbReference type="SMART" id="SM00829"/>
    </source>
</evidence>
<dbReference type="EMBL" id="JABFDB010000033">
    <property type="protein sequence ID" value="NYZ23966.1"/>
    <property type="molecule type" value="Genomic_DNA"/>
</dbReference>
<dbReference type="InterPro" id="IPR011032">
    <property type="entry name" value="GroES-like_sf"/>
</dbReference>
<dbReference type="SMART" id="SM00829">
    <property type="entry name" value="PKS_ER"/>
    <property type="match status" value="1"/>
</dbReference>
<organism evidence="2 3">
    <name type="scientific">Azospirillum oleiclasticum</name>
    <dbReference type="NCBI Taxonomy" id="2735135"/>
    <lineage>
        <taxon>Bacteria</taxon>
        <taxon>Pseudomonadati</taxon>
        <taxon>Pseudomonadota</taxon>
        <taxon>Alphaproteobacteria</taxon>
        <taxon>Rhodospirillales</taxon>
        <taxon>Azospirillaceae</taxon>
        <taxon>Azospirillum</taxon>
    </lineage>
</organism>
<dbReference type="InterPro" id="IPR013149">
    <property type="entry name" value="ADH-like_C"/>
</dbReference>
<accession>A0ABX2TI18</accession>
<dbReference type="Gene3D" id="3.40.50.720">
    <property type="entry name" value="NAD(P)-binding Rossmann-like Domain"/>
    <property type="match status" value="1"/>
</dbReference>
<dbReference type="InterPro" id="IPR036291">
    <property type="entry name" value="NAD(P)-bd_dom_sf"/>
</dbReference>
<name>A0ABX2TI18_9PROT</name>
<dbReference type="Pfam" id="PF00107">
    <property type="entry name" value="ADH_zinc_N"/>
    <property type="match status" value="1"/>
</dbReference>
<keyword evidence="3" id="KW-1185">Reference proteome</keyword>
<gene>
    <name evidence="2" type="ORF">HND93_30050</name>
</gene>
<dbReference type="PANTHER" id="PTHR43677:SF4">
    <property type="entry name" value="QUINONE OXIDOREDUCTASE-LIKE PROTEIN 2"/>
    <property type="match status" value="1"/>
</dbReference>
<feature type="domain" description="Enoyl reductase (ER)" evidence="1">
    <location>
        <begin position="10"/>
        <end position="321"/>
    </location>
</feature>
<dbReference type="InterPro" id="IPR013154">
    <property type="entry name" value="ADH-like_N"/>
</dbReference>
<protein>
    <submittedName>
        <fullName evidence="2">NADPH:quinone oxidoreductase family protein</fullName>
    </submittedName>
</protein>
<sequence>MKALLCHAFGDPPDLAVREVAEPAPGPGEVLIQVEAVGLGFFDALLLAGRYQERPPLPFIPGREHAGRVVAVGEGGDPALLGTRVAALAFGGALAERAVAKADHCLVVPPDMEPAAAGGLLSAYATSLYALEVLGRVRAGETVLVLGAAGAVGSAAIDVAKALGARVAAAASTPEKRDRCRRRGADMVIDYTAPDWRAALRDALGGGIDVVLDTVGGAVTEPAFRSLNPGGRHLVVGFASGEIPRLPLNLPLLKRASVVGVDWAGFLLSDPAGNGALLDRLGAMLADGRLTPDAPSVHGLVEMAPLLRRFLDRGGVGKPVVVPVWR</sequence>
<dbReference type="Proteomes" id="UP000584642">
    <property type="component" value="Unassembled WGS sequence"/>
</dbReference>
<reference evidence="2 3" key="1">
    <citation type="submission" date="2020-05" db="EMBL/GenBank/DDBJ databases">
        <title>Azospirillum oleiclasticum sp. nov, a nitrogen-fixing and heavy crude oil-emulsifying bacterium isolated from the crude oil of Yumen Oilfield.</title>
        <authorList>
            <person name="Wu D."/>
            <person name="Cai M."/>
            <person name="Zhang X."/>
        </authorList>
    </citation>
    <scope>NUCLEOTIDE SEQUENCE [LARGE SCALE GENOMIC DNA]</scope>
    <source>
        <strain evidence="2 3">ROY-1-1-2</strain>
    </source>
</reference>
<evidence type="ECO:0000313" key="2">
    <source>
        <dbReference type="EMBL" id="NYZ23966.1"/>
    </source>
</evidence>
<proteinExistence type="predicted"/>
<dbReference type="CDD" id="cd08241">
    <property type="entry name" value="QOR1"/>
    <property type="match status" value="1"/>
</dbReference>
<dbReference type="Pfam" id="PF08240">
    <property type="entry name" value="ADH_N"/>
    <property type="match status" value="1"/>
</dbReference>
<dbReference type="SUPFAM" id="SSF51735">
    <property type="entry name" value="NAD(P)-binding Rossmann-fold domains"/>
    <property type="match status" value="1"/>
</dbReference>
<dbReference type="InterPro" id="IPR020843">
    <property type="entry name" value="ER"/>
</dbReference>